<evidence type="ECO:0000313" key="1">
    <source>
        <dbReference type="EMBL" id="HJB98780.1"/>
    </source>
</evidence>
<gene>
    <name evidence="1" type="ORF">H9710_09415</name>
</gene>
<organism evidence="1 2">
    <name type="scientific">Candidatus Acutalibacter pullicola</name>
    <dbReference type="NCBI Taxonomy" id="2838417"/>
    <lineage>
        <taxon>Bacteria</taxon>
        <taxon>Bacillati</taxon>
        <taxon>Bacillota</taxon>
        <taxon>Clostridia</taxon>
        <taxon>Eubacteriales</taxon>
        <taxon>Acutalibacteraceae</taxon>
        <taxon>Acutalibacter</taxon>
    </lineage>
</organism>
<dbReference type="AlphaFoldDB" id="A0A9D2MYU1"/>
<dbReference type="EMBL" id="DWXG01000080">
    <property type="protein sequence ID" value="HJB98780.1"/>
    <property type="molecule type" value="Genomic_DNA"/>
</dbReference>
<sequence>MDDECACYTLTPDLENLAEESLADLGEVLNGMIQVSPSGGDVHAKLSYTAMRDQIEKLLKAVSGPVKTQLQEEALNNGTKDNPYYSNYRAVDTLYALENQIPISVGVANNVPEWLNSPSVELFGGALNVEANADKKRGVYPGGRR</sequence>
<name>A0A9D2MYU1_9FIRM</name>
<proteinExistence type="predicted"/>
<accession>A0A9D2MYU1</accession>
<reference evidence="1" key="2">
    <citation type="submission" date="2021-04" db="EMBL/GenBank/DDBJ databases">
        <authorList>
            <person name="Gilroy R."/>
        </authorList>
    </citation>
    <scope>NUCLEOTIDE SEQUENCE</scope>
    <source>
        <strain evidence="1">CHK185-1770</strain>
    </source>
</reference>
<protein>
    <submittedName>
        <fullName evidence="1">Uncharacterized protein</fullName>
    </submittedName>
</protein>
<evidence type="ECO:0000313" key="2">
    <source>
        <dbReference type="Proteomes" id="UP000826793"/>
    </source>
</evidence>
<dbReference type="Proteomes" id="UP000826793">
    <property type="component" value="Unassembled WGS sequence"/>
</dbReference>
<comment type="caution">
    <text evidence="1">The sequence shown here is derived from an EMBL/GenBank/DDBJ whole genome shotgun (WGS) entry which is preliminary data.</text>
</comment>
<reference evidence="1" key="1">
    <citation type="journal article" date="2021" name="PeerJ">
        <title>Extensive microbial diversity within the chicken gut microbiome revealed by metagenomics and culture.</title>
        <authorList>
            <person name="Gilroy R."/>
            <person name="Ravi A."/>
            <person name="Getino M."/>
            <person name="Pursley I."/>
            <person name="Horton D.L."/>
            <person name="Alikhan N.F."/>
            <person name="Baker D."/>
            <person name="Gharbi K."/>
            <person name="Hall N."/>
            <person name="Watson M."/>
            <person name="Adriaenssens E.M."/>
            <person name="Foster-Nyarko E."/>
            <person name="Jarju S."/>
            <person name="Secka A."/>
            <person name="Antonio M."/>
            <person name="Oren A."/>
            <person name="Chaudhuri R.R."/>
            <person name="La Ragione R."/>
            <person name="Hildebrand F."/>
            <person name="Pallen M.J."/>
        </authorList>
    </citation>
    <scope>NUCLEOTIDE SEQUENCE</scope>
    <source>
        <strain evidence="1">CHK185-1770</strain>
    </source>
</reference>